<sequence>MKVTVIGCWGGYPAPDGATSAYLLEKDGFTLLIDAGSGSLSKLQKYISPNELNAVILSHYHHDHVADIGVLQYARLVSYYITGKQNVLPIYGHAEDQEKFVSLTHEYTKGVEYNPEKQLEIGPFLITFLKTKHPVPCYGMRITDGKSTVVYTADTSYTDRWVPFARNADLLIADCNFYADQDGSNAGHMTSEECGTIAEQAKVKQLLLSHLPQYRERTQLVTEAKHYYQGSVNLAAEGVIWQSK</sequence>
<keyword evidence="1" id="KW-0862">Zinc</keyword>
<gene>
    <name evidence="3" type="ORF">BME96_04435</name>
</gene>
<evidence type="ECO:0000259" key="2">
    <source>
        <dbReference type="SMART" id="SM00849"/>
    </source>
</evidence>
<evidence type="ECO:0000313" key="4">
    <source>
        <dbReference type="Proteomes" id="UP000182945"/>
    </source>
</evidence>
<dbReference type="Proteomes" id="UP000182945">
    <property type="component" value="Chromosome"/>
</dbReference>
<dbReference type="Pfam" id="PF12706">
    <property type="entry name" value="Lactamase_B_2"/>
    <property type="match status" value="1"/>
</dbReference>
<dbReference type="KEGG" id="vhl:BME96_04435"/>
<dbReference type="InterPro" id="IPR001279">
    <property type="entry name" value="Metallo-B-lactamas"/>
</dbReference>
<proteinExistence type="predicted"/>
<dbReference type="SUPFAM" id="SSF56281">
    <property type="entry name" value="Metallo-hydrolase/oxidoreductase"/>
    <property type="match status" value="1"/>
</dbReference>
<dbReference type="RefSeq" id="WP_071648421.1">
    <property type="nucleotide sequence ID" value="NZ_CP017962.1"/>
</dbReference>
<protein>
    <recommendedName>
        <fullName evidence="2">Metallo-beta-lactamase domain-containing protein</fullName>
    </recommendedName>
</protein>
<evidence type="ECO:0000313" key="3">
    <source>
        <dbReference type="EMBL" id="APC47461.1"/>
    </source>
</evidence>
<dbReference type="PANTHER" id="PTHR46018:SF4">
    <property type="entry name" value="METALLO-HYDROLASE YHFI-RELATED"/>
    <property type="match status" value="1"/>
</dbReference>
<dbReference type="Gene3D" id="3.60.15.10">
    <property type="entry name" value="Ribonuclease Z/Hydroxyacylglutathione hydrolase-like"/>
    <property type="match status" value="1"/>
</dbReference>
<dbReference type="GeneID" id="71513631"/>
<dbReference type="CDD" id="cd07716">
    <property type="entry name" value="RNaseZ_short-form-like_MBL-fold"/>
    <property type="match status" value="1"/>
</dbReference>
<dbReference type="SMART" id="SM00849">
    <property type="entry name" value="Lactamase_B"/>
    <property type="match status" value="1"/>
</dbReference>
<evidence type="ECO:0000256" key="1">
    <source>
        <dbReference type="ARBA" id="ARBA00022833"/>
    </source>
</evidence>
<dbReference type="InterPro" id="IPR036866">
    <property type="entry name" value="RibonucZ/Hydroxyglut_hydro"/>
</dbReference>
<feature type="domain" description="Metallo-beta-lactamase" evidence="2">
    <location>
        <begin position="18"/>
        <end position="210"/>
    </location>
</feature>
<dbReference type="AlphaFoldDB" id="A0AAC9IWV2"/>
<dbReference type="PANTHER" id="PTHR46018">
    <property type="entry name" value="ZINC PHOSPHODIESTERASE ELAC PROTEIN 1"/>
    <property type="match status" value="1"/>
</dbReference>
<dbReference type="GO" id="GO:0042781">
    <property type="term" value="F:3'-tRNA processing endoribonuclease activity"/>
    <property type="evidence" value="ECO:0007669"/>
    <property type="project" value="TreeGrafter"/>
</dbReference>
<reference evidence="3 4" key="1">
    <citation type="submission" date="2016-11" db="EMBL/GenBank/DDBJ databases">
        <title>Complete genome sequencing of Virgibacillus halodenitrificans PDB-F2.</title>
        <authorList>
            <person name="Sun Z."/>
            <person name="Zhou Y."/>
            <person name="Li H."/>
        </authorList>
    </citation>
    <scope>NUCLEOTIDE SEQUENCE [LARGE SCALE GENOMIC DNA]</scope>
    <source>
        <strain evidence="3 4">PDB-F2</strain>
    </source>
</reference>
<organism evidence="3 4">
    <name type="scientific">Virgibacillus halodenitrificans</name>
    <name type="common">Bacillus halodenitrificans</name>
    <dbReference type="NCBI Taxonomy" id="1482"/>
    <lineage>
        <taxon>Bacteria</taxon>
        <taxon>Bacillati</taxon>
        <taxon>Bacillota</taxon>
        <taxon>Bacilli</taxon>
        <taxon>Bacillales</taxon>
        <taxon>Bacillaceae</taxon>
        <taxon>Virgibacillus</taxon>
    </lineage>
</organism>
<dbReference type="EMBL" id="CP017962">
    <property type="protein sequence ID" value="APC47461.1"/>
    <property type="molecule type" value="Genomic_DNA"/>
</dbReference>
<accession>A0AAC9IWV2</accession>
<name>A0AAC9IWV2_VIRHA</name>